<dbReference type="Proteomes" id="UP000071601">
    <property type="component" value="Unassembled WGS sequence"/>
</dbReference>
<dbReference type="Gene3D" id="1.10.10.1320">
    <property type="entry name" value="Anti-sigma factor, zinc-finger domain"/>
    <property type="match status" value="1"/>
</dbReference>
<dbReference type="InterPro" id="IPR027383">
    <property type="entry name" value="Znf_put"/>
</dbReference>
<evidence type="ECO:0000256" key="2">
    <source>
        <dbReference type="ARBA" id="ARBA00024438"/>
    </source>
</evidence>
<evidence type="ECO:0000313" key="5">
    <source>
        <dbReference type="EMBL" id="CYX42117.1"/>
    </source>
</evidence>
<protein>
    <recommendedName>
        <fullName evidence="2">Anti-sigma-W factor RsiW</fullName>
    </recommendedName>
</protein>
<dbReference type="Pfam" id="PF13490">
    <property type="entry name" value="zf-HC2"/>
    <property type="match status" value="1"/>
</dbReference>
<evidence type="ECO:0000256" key="3">
    <source>
        <dbReference type="SAM" id="Phobius"/>
    </source>
</evidence>
<evidence type="ECO:0000259" key="4">
    <source>
        <dbReference type="Pfam" id="PF13490"/>
    </source>
</evidence>
<keyword evidence="3" id="KW-0472">Membrane</keyword>
<keyword evidence="3" id="KW-0812">Transmembrane</keyword>
<dbReference type="EMBL" id="FILR01000006">
    <property type="protein sequence ID" value="CYX42117.1"/>
    <property type="molecule type" value="Genomic_DNA"/>
</dbReference>
<keyword evidence="3" id="KW-1133">Transmembrane helix</keyword>
<evidence type="ECO:0000256" key="1">
    <source>
        <dbReference type="ARBA" id="ARBA00024353"/>
    </source>
</evidence>
<sequence>MKISCEVIKDLLPLYQDGICSDESRKIVEEHLQSCDECRELLDNMNQKIDVSGNMDRYEEIADLKKLSKKWNRKMMLSMLKGAFSALIMVAIVFIIVYIFIGIKIG</sequence>
<evidence type="ECO:0000313" key="6">
    <source>
        <dbReference type="Proteomes" id="UP000071601"/>
    </source>
</evidence>
<dbReference type="AlphaFoldDB" id="A0AB33UCK2"/>
<organism evidence="5 6">
    <name type="scientific">Streptococcus suis</name>
    <dbReference type="NCBI Taxonomy" id="1307"/>
    <lineage>
        <taxon>Bacteria</taxon>
        <taxon>Bacillati</taxon>
        <taxon>Bacillota</taxon>
        <taxon>Bacilli</taxon>
        <taxon>Lactobacillales</taxon>
        <taxon>Streptococcaceae</taxon>
        <taxon>Streptococcus</taxon>
    </lineage>
</organism>
<comment type="caution">
    <text evidence="5">The sequence shown here is derived from an EMBL/GenBank/DDBJ whole genome shotgun (WGS) entry which is preliminary data.</text>
</comment>
<gene>
    <name evidence="5" type="ORF">ERS132525_00821</name>
</gene>
<name>A0AB33UCK2_STRSU</name>
<proteinExistence type="inferred from homology"/>
<dbReference type="RefSeq" id="WP_044684383.1">
    <property type="nucleotide sequence ID" value="NZ_CEGZ01000007.1"/>
</dbReference>
<feature type="domain" description="Putative zinc-finger" evidence="4">
    <location>
        <begin position="5"/>
        <end position="39"/>
    </location>
</feature>
<comment type="similarity">
    <text evidence="1">Belongs to the zinc-associated anti-sigma factor (ZAS) superfamily. Anti-sigma-W factor family.</text>
</comment>
<reference evidence="5 6" key="1">
    <citation type="submission" date="2016-02" db="EMBL/GenBank/DDBJ databases">
        <authorList>
            <consortium name="Pathogen Informatics"/>
        </authorList>
    </citation>
    <scope>NUCLEOTIDE SEQUENCE [LARGE SCALE GENOMIC DNA]</scope>
    <source>
        <strain evidence="5 6">SS985</strain>
    </source>
</reference>
<feature type="transmembrane region" description="Helical" evidence="3">
    <location>
        <begin position="79"/>
        <end position="101"/>
    </location>
</feature>
<dbReference type="InterPro" id="IPR041916">
    <property type="entry name" value="Anti_sigma_zinc_sf"/>
</dbReference>
<accession>A0AB33UCK2</accession>